<organism evidence="9 10">
    <name type="scientific">Trichuris muris</name>
    <name type="common">Mouse whipworm</name>
    <dbReference type="NCBI Taxonomy" id="70415"/>
    <lineage>
        <taxon>Eukaryota</taxon>
        <taxon>Metazoa</taxon>
        <taxon>Ecdysozoa</taxon>
        <taxon>Nematoda</taxon>
        <taxon>Enoplea</taxon>
        <taxon>Dorylaimia</taxon>
        <taxon>Trichinellida</taxon>
        <taxon>Trichuridae</taxon>
        <taxon>Trichuris</taxon>
    </lineage>
</organism>
<evidence type="ECO:0000256" key="1">
    <source>
        <dbReference type="ARBA" id="ARBA00001946"/>
    </source>
</evidence>
<dbReference type="Gene3D" id="1.10.150.240">
    <property type="entry name" value="Putative phosphatase, domain 2"/>
    <property type="match status" value="1"/>
</dbReference>
<dbReference type="InterPro" id="IPR023198">
    <property type="entry name" value="PGP-like_dom2"/>
</dbReference>
<dbReference type="PANTHER" id="PTHR18901:SF38">
    <property type="entry name" value="PSEUDOURIDINE-5'-PHOSPHATASE"/>
    <property type="match status" value="1"/>
</dbReference>
<dbReference type="GO" id="GO:1990738">
    <property type="term" value="F:pseudouridine 5'-phosphatase activity"/>
    <property type="evidence" value="ECO:0007669"/>
    <property type="project" value="UniProtKB-EC"/>
</dbReference>
<dbReference type="STRING" id="70415.A0A5S6Q9W5"/>
<evidence type="ECO:0000256" key="2">
    <source>
        <dbReference type="ARBA" id="ARBA00006171"/>
    </source>
</evidence>
<dbReference type="InterPro" id="IPR023214">
    <property type="entry name" value="HAD_sf"/>
</dbReference>
<dbReference type="GO" id="GO:0046872">
    <property type="term" value="F:metal ion binding"/>
    <property type="evidence" value="ECO:0007669"/>
    <property type="project" value="UniProtKB-KW"/>
</dbReference>
<dbReference type="SFLD" id="SFLDG01129">
    <property type="entry name" value="C1.5:_HAD__Beta-PGM__Phosphata"/>
    <property type="match status" value="1"/>
</dbReference>
<comment type="catalytic activity">
    <reaction evidence="6">
        <text>psi-UMP + H2O = pseudouridine + phosphate</text>
        <dbReference type="Rhea" id="RHEA:10944"/>
        <dbReference type="ChEBI" id="CHEBI:15377"/>
        <dbReference type="ChEBI" id="CHEBI:17802"/>
        <dbReference type="ChEBI" id="CHEBI:43474"/>
        <dbReference type="ChEBI" id="CHEBI:58380"/>
        <dbReference type="EC" id="3.1.3.96"/>
    </reaction>
</comment>
<dbReference type="Proteomes" id="UP000046395">
    <property type="component" value="Unassembled WGS sequence"/>
</dbReference>
<reference evidence="10" key="3">
    <citation type="submission" date="2019-12" db="UniProtKB">
        <authorList>
            <consortium name="WormBaseParasite"/>
        </authorList>
    </citation>
    <scope>IDENTIFICATION</scope>
</reference>
<dbReference type="WBParaSite" id="TMUE_1000003983.2">
    <property type="protein sequence ID" value="TMUE_1000003983.2"/>
    <property type="gene ID" value="WBGene00286701"/>
</dbReference>
<dbReference type="InterPro" id="IPR006439">
    <property type="entry name" value="HAD-SF_hydro_IA"/>
</dbReference>
<evidence type="ECO:0000313" key="10">
    <source>
        <dbReference type="WBParaSite" id="TMUE_1000003983.1"/>
    </source>
</evidence>
<dbReference type="InterPro" id="IPR041492">
    <property type="entry name" value="HAD_2"/>
</dbReference>
<evidence type="ECO:0000256" key="5">
    <source>
        <dbReference type="ARBA" id="ARBA00022842"/>
    </source>
</evidence>
<dbReference type="FunFam" id="3.40.50.1000:FF:000055">
    <property type="entry name" value="Haloacid dehalogenase-like hydrolase family protein"/>
    <property type="match status" value="1"/>
</dbReference>
<dbReference type="WBParaSite" id="TMUE_1000003983.3">
    <property type="protein sequence ID" value="TMUE_1000003983.3"/>
    <property type="gene ID" value="WBGene00286701"/>
</dbReference>
<dbReference type="InterPro" id="IPR036412">
    <property type="entry name" value="HAD-like_sf"/>
</dbReference>
<dbReference type="EC" id="3.1.3.96" evidence="7"/>
<evidence type="ECO:0000256" key="7">
    <source>
        <dbReference type="ARBA" id="ARBA00066578"/>
    </source>
</evidence>
<dbReference type="Pfam" id="PF13419">
    <property type="entry name" value="HAD_2"/>
    <property type="match status" value="1"/>
</dbReference>
<dbReference type="FunFam" id="1.10.150.240:FF:000001">
    <property type="entry name" value="Haloacid dehalogenase-like hydrolase domain"/>
    <property type="match status" value="1"/>
</dbReference>
<evidence type="ECO:0000256" key="3">
    <source>
        <dbReference type="ARBA" id="ARBA00022723"/>
    </source>
</evidence>
<comment type="similarity">
    <text evidence="2">Belongs to the HAD-like hydrolase superfamily. CbbY/CbbZ/Gph/YieH family.</text>
</comment>
<keyword evidence="5" id="KW-0460">Magnesium</keyword>
<name>A0A5S6Q9W5_TRIMR</name>
<dbReference type="Gene3D" id="3.40.50.1000">
    <property type="entry name" value="HAD superfamily/HAD-like"/>
    <property type="match status" value="1"/>
</dbReference>
<sequence>MACDALRPVTHVIFDNDGLLLNTEVLYEEAFSALLNRYGKGDFTWELKLKQMGRPQEVACQILIDEVNLPLTVAEVIQETDAYLLKRFPTSQLMPGAERLLRHLHKCNVPMALCTASKRKYFQLKTSMHENVYKMFNHIVCIPEEPEIKHGKPDPECYLLCASCFPDPAPLPCDVLVFEDSVNGVQAALNAGMQVVMVPDQRMAHENRLLATQCINSLLEFQPESFGLPPFEQ</sequence>
<protein>
    <recommendedName>
        <fullName evidence="7">pseudouridine 5'-phosphatase</fullName>
        <ecNumber evidence="7">3.1.3.96</ecNumber>
    </recommendedName>
    <alternativeName>
        <fullName evidence="8">Pseudouridine-5'-monophosphatase</fullName>
    </alternativeName>
</protein>
<dbReference type="NCBIfam" id="TIGR01509">
    <property type="entry name" value="HAD-SF-IA-v3"/>
    <property type="match status" value="1"/>
</dbReference>
<reference evidence="9" key="1">
    <citation type="submission" date="2013-11" db="EMBL/GenBank/DDBJ databases">
        <authorList>
            <person name="Aslett M."/>
        </authorList>
    </citation>
    <scope>NUCLEOTIDE SEQUENCE [LARGE SCALE GENOMIC DNA]</scope>
    <source>
        <strain evidence="9">Edinburgh</strain>
    </source>
</reference>
<dbReference type="SFLD" id="SFLDS00003">
    <property type="entry name" value="Haloacid_Dehalogenase"/>
    <property type="match status" value="1"/>
</dbReference>
<evidence type="ECO:0000256" key="6">
    <source>
        <dbReference type="ARBA" id="ARBA00052504"/>
    </source>
</evidence>
<evidence type="ECO:0000313" key="9">
    <source>
        <dbReference type="Proteomes" id="UP000046395"/>
    </source>
</evidence>
<keyword evidence="9" id="KW-1185">Reference proteome</keyword>
<reference evidence="9" key="2">
    <citation type="submission" date="2014-03" db="EMBL/GenBank/DDBJ databases">
        <title>The whipworm genome and dual-species transcriptomics of an intimate host-pathogen interaction.</title>
        <authorList>
            <person name="Foth B.J."/>
            <person name="Tsai I.J."/>
            <person name="Reid A.J."/>
            <person name="Bancroft A.J."/>
            <person name="Nichol S."/>
            <person name="Tracey A."/>
            <person name="Holroyd N."/>
            <person name="Cotton J.A."/>
            <person name="Stanley E.J."/>
            <person name="Zarowiecki M."/>
            <person name="Liu J.Z."/>
            <person name="Huckvale T."/>
            <person name="Cooper P.J."/>
            <person name="Grencis R.K."/>
            <person name="Berriman M."/>
        </authorList>
    </citation>
    <scope>NUCLEOTIDE SEQUENCE [LARGE SCALE GENOMIC DNA]</scope>
    <source>
        <strain evidence="9">Edinburgh</strain>
    </source>
</reference>
<dbReference type="WBParaSite" id="TMUE_1000003983.1">
    <property type="protein sequence ID" value="TMUE_1000003983.1"/>
    <property type="gene ID" value="WBGene00286701"/>
</dbReference>
<comment type="cofactor">
    <cofactor evidence="1">
        <name>Mg(2+)</name>
        <dbReference type="ChEBI" id="CHEBI:18420"/>
    </cofactor>
</comment>
<evidence type="ECO:0000256" key="4">
    <source>
        <dbReference type="ARBA" id="ARBA00022801"/>
    </source>
</evidence>
<accession>A0A5S6Q9W5</accession>
<dbReference type="PANTHER" id="PTHR18901">
    <property type="entry name" value="2-DEOXYGLUCOSE-6-PHOSPHATE PHOSPHATASE 2"/>
    <property type="match status" value="1"/>
</dbReference>
<dbReference type="SUPFAM" id="SSF56784">
    <property type="entry name" value="HAD-like"/>
    <property type="match status" value="1"/>
</dbReference>
<evidence type="ECO:0000256" key="8">
    <source>
        <dbReference type="ARBA" id="ARBA00083904"/>
    </source>
</evidence>
<keyword evidence="3" id="KW-0479">Metal-binding</keyword>
<proteinExistence type="inferred from homology"/>
<dbReference type="AlphaFoldDB" id="A0A5S6Q9W5"/>
<keyword evidence="4" id="KW-0378">Hydrolase</keyword>